<dbReference type="STRING" id="742742.HMPREF9452_01292"/>
<evidence type="ECO:0008006" key="3">
    <source>
        <dbReference type="Google" id="ProtNLM"/>
    </source>
</evidence>
<accession>G1WIX9</accession>
<comment type="caution">
    <text evidence="1">The sequence shown here is derived from an EMBL/GenBank/DDBJ whole genome shotgun (WGS) entry which is preliminary data.</text>
</comment>
<dbReference type="AlphaFoldDB" id="G1WIX9"/>
<keyword evidence="2" id="KW-1185">Reference proteome</keyword>
<organism evidence="1 2">
    <name type="scientific">Collinsella tanakaei YIT 12063</name>
    <dbReference type="NCBI Taxonomy" id="742742"/>
    <lineage>
        <taxon>Bacteria</taxon>
        <taxon>Bacillati</taxon>
        <taxon>Actinomycetota</taxon>
        <taxon>Coriobacteriia</taxon>
        <taxon>Coriobacteriales</taxon>
        <taxon>Coriobacteriaceae</taxon>
        <taxon>Collinsella</taxon>
    </lineage>
</organism>
<reference evidence="1 2" key="1">
    <citation type="submission" date="2011-06" db="EMBL/GenBank/DDBJ databases">
        <title>The Genome Sequence of Collinsella tanakaei YIT 12063.</title>
        <authorList>
            <consortium name="The Broad Institute Genome Sequencing Platform"/>
            <person name="Earl A."/>
            <person name="Ward D."/>
            <person name="Feldgarden M."/>
            <person name="Gevers D."/>
            <person name="Morotomi M."/>
            <person name="Young S.K."/>
            <person name="Zeng Q."/>
            <person name="Gargeya S."/>
            <person name="Fitzgerald M."/>
            <person name="Haas B."/>
            <person name="Abouelleil A."/>
            <person name="Alvarado L."/>
            <person name="Arachchi H.M."/>
            <person name="Berlin A."/>
            <person name="Brown A."/>
            <person name="Chapman S.B."/>
            <person name="Chen Z."/>
            <person name="Dunbar C."/>
            <person name="Freedman E."/>
            <person name="Gearin G."/>
            <person name="Gellesch M."/>
            <person name="Goldberg J."/>
            <person name="Griggs A."/>
            <person name="Gujja S."/>
            <person name="Heiman D."/>
            <person name="Howarth C."/>
            <person name="Larson L."/>
            <person name="Lui A."/>
            <person name="MacDonald P.J.P."/>
            <person name="Mehta T."/>
            <person name="Montmayeur A."/>
            <person name="Murphy C."/>
            <person name="Neiman D."/>
            <person name="Pearson M."/>
            <person name="Priest M."/>
            <person name="Roberts A."/>
            <person name="Saif S."/>
            <person name="Shea T."/>
            <person name="Shenoy N."/>
            <person name="Sisk P."/>
            <person name="Stolte C."/>
            <person name="Sykes S."/>
            <person name="Wortman J."/>
            <person name="Nusbaum C."/>
            <person name="Birren B."/>
        </authorList>
    </citation>
    <scope>NUCLEOTIDE SEQUENCE [LARGE SCALE GENOMIC DNA]</scope>
    <source>
        <strain evidence="1 2">YIT 12063</strain>
    </source>
</reference>
<dbReference type="GeneID" id="62759012"/>
<name>G1WIX9_9ACTN</name>
<proteinExistence type="predicted"/>
<dbReference type="Proteomes" id="UP000004830">
    <property type="component" value="Unassembled WGS sequence"/>
</dbReference>
<protein>
    <recommendedName>
        <fullName evidence="3">Prophage tail endopeptidase domain-containing protein</fullName>
    </recommendedName>
</protein>
<dbReference type="HOGENOM" id="CLU_751658_0_0_11"/>
<dbReference type="EMBL" id="ADLS01000017">
    <property type="protein sequence ID" value="EGX70606.1"/>
    <property type="molecule type" value="Genomic_DNA"/>
</dbReference>
<sequence length="368" mass="41034">MGMNWAASGRRDDYGFYLVDPVSLVETGETVDVVEGGTITFATSADNRVTASLGLHNASTDRMIRIKHTITLPGGYQHGETLATLFVDGESAQAQYHHSTRDVSLYSSLLRATADVCARDFARPAGTNIIGEIRDLLETDGGKLRVLQGVDANRTHTVPVWWEVGTKRSKVLDDLAMWTGCEYGVDEDGYITWGRYIDPINRPLAYVFEDGENCVYKSGYQLDYGADDTYNRVVAHFARQSKQDDPSKDNYDPYPLSDSVYVDLPATHPYSYERLGRRKAYDLKVSDPCDHASLTAMAQRKLNEVSSSEPILVIEHVSVPGLREGNLVQYINSTDPQMVPLYSVYAIVEEIQMELGRGCMCKTKLRCL</sequence>
<gene>
    <name evidence="1" type="ORF">HMPREF9452_01292</name>
</gene>
<evidence type="ECO:0000313" key="1">
    <source>
        <dbReference type="EMBL" id="EGX70606.1"/>
    </source>
</evidence>
<dbReference type="RefSeq" id="WP_009141327.1">
    <property type="nucleotide sequence ID" value="NZ_JH126469.1"/>
</dbReference>
<dbReference type="OrthoDB" id="3330133at2"/>
<evidence type="ECO:0000313" key="2">
    <source>
        <dbReference type="Proteomes" id="UP000004830"/>
    </source>
</evidence>
<dbReference type="PATRIC" id="fig|742742.3.peg.1263"/>